<organism evidence="1 2">
    <name type="scientific">Coniosporium uncinatum</name>
    <dbReference type="NCBI Taxonomy" id="93489"/>
    <lineage>
        <taxon>Eukaryota</taxon>
        <taxon>Fungi</taxon>
        <taxon>Dikarya</taxon>
        <taxon>Ascomycota</taxon>
        <taxon>Pezizomycotina</taxon>
        <taxon>Dothideomycetes</taxon>
        <taxon>Dothideomycetes incertae sedis</taxon>
        <taxon>Coniosporium</taxon>
    </lineage>
</organism>
<proteinExistence type="predicted"/>
<sequence length="127" mass="14012">MGDFASIAPIDGAIRTSSEDVHNQKREANDKQRDHSMLTFESAAVQGAPAIIEKLTNLPFQKIKHQVATLDAQPSSEAGGILVLVTGALLIDEEQKPMSYVQTFQLMPENQTYFVFNDVFKLVYPAS</sequence>
<reference evidence="1" key="1">
    <citation type="submission" date="2024-09" db="EMBL/GenBank/DDBJ databases">
        <title>Black Yeasts Isolated from many extreme environments.</title>
        <authorList>
            <person name="Coleine C."/>
            <person name="Stajich J.E."/>
            <person name="Selbmann L."/>
        </authorList>
    </citation>
    <scope>NUCLEOTIDE SEQUENCE</scope>
    <source>
        <strain evidence="1">CCFEE 5737</strain>
    </source>
</reference>
<protein>
    <submittedName>
        <fullName evidence="1">Nuclear transport factor 2</fullName>
    </submittedName>
</protein>
<name>A0ACC3DI32_9PEZI</name>
<comment type="caution">
    <text evidence="1">The sequence shown here is derived from an EMBL/GenBank/DDBJ whole genome shotgun (WGS) entry which is preliminary data.</text>
</comment>
<keyword evidence="2" id="KW-1185">Reference proteome</keyword>
<dbReference type="Proteomes" id="UP001186974">
    <property type="component" value="Unassembled WGS sequence"/>
</dbReference>
<accession>A0ACC3DI32</accession>
<gene>
    <name evidence="1" type="primary">NTF2</name>
    <name evidence="1" type="ORF">LTS18_013742</name>
</gene>
<evidence type="ECO:0000313" key="2">
    <source>
        <dbReference type="Proteomes" id="UP001186974"/>
    </source>
</evidence>
<feature type="non-terminal residue" evidence="1">
    <location>
        <position position="127"/>
    </location>
</feature>
<dbReference type="EMBL" id="JAWDJW010004294">
    <property type="protein sequence ID" value="KAK3076164.1"/>
    <property type="molecule type" value="Genomic_DNA"/>
</dbReference>
<evidence type="ECO:0000313" key="1">
    <source>
        <dbReference type="EMBL" id="KAK3076164.1"/>
    </source>
</evidence>